<feature type="chain" id="PRO_5040538390" description="Carboxylic ester hydrolase" evidence="3">
    <location>
        <begin position="23"/>
        <end position="684"/>
    </location>
</feature>
<accession>A0A9P4P6X3</accession>
<dbReference type="PROSITE" id="PS00122">
    <property type="entry name" value="CARBOXYLESTERASE_B_1"/>
    <property type="match status" value="1"/>
</dbReference>
<dbReference type="Gene3D" id="3.40.50.1820">
    <property type="entry name" value="alpha/beta hydrolase"/>
    <property type="match status" value="1"/>
</dbReference>
<dbReference type="InterPro" id="IPR029058">
    <property type="entry name" value="AB_hydrolase_fold"/>
</dbReference>
<comment type="caution">
    <text evidence="5">The sequence shown here is derived from an EMBL/GenBank/DDBJ whole genome shotgun (WGS) entry which is preliminary data.</text>
</comment>
<dbReference type="SUPFAM" id="SSF56436">
    <property type="entry name" value="C-type lectin-like"/>
    <property type="match status" value="1"/>
</dbReference>
<evidence type="ECO:0000256" key="1">
    <source>
        <dbReference type="ARBA" id="ARBA00005964"/>
    </source>
</evidence>
<sequence length="684" mass="74511">MAPLVGLARCLVFLSLARDVVPVPSPQSIRSDLTILTHNDLYGNSSTRQAATIVLSARGSRSNAESGCKALQETLWDPADHTELDFLRYLEYENASDDIGHYWIRSRSNTGCRAITTLGKIKAIPCDTKLPALCSQSAPLGSTSSNNTGPAWQTTVRTGEATVVGYRDKLAFRFLGLKYASYPARFTYSAYQAPRGQVSALAYGPGCIQSSCTDASCSEQCLYLNIWTPHLPSNARSSKKAVMFWIHGGAFMSGFGSDTTFDGGSMASRGDVVVVTINYRLSTLGFLATSQSKSRGNYWLSDMVAALDWVQNHIQDFGGDKERVTIFGQSAGAASVRALLASPRAKGRFSRAIMQSCPGGTGYSLYPSIAEATNKTNAIYAANGCTQQNEAGRLACLQKADPAKLVTGTTTYNFPVVDGTYLTSSELLLDGSGPSLDVALMTGVMRDDGAPFSSFSKSLNASQTLTDQGYDADDILGSDLFPVPQSGNATLDIFNLTARVATDAMFRCPTQSTGFSALKSKVFPVVYSYEIDRGFQLVSWSPNPRTCEAPKTAEDPLGDPNLPYWKCHSGELYYEFGTAIREGRQPRDQEDIPFSQYLLDTWTAFGRTKHPNPDLGFLQARGFTNTSAVVKKITPWKPTSARDLKLRVLDVRPRDEGFREVKQCEVLKLPMDYYLDSSHSADVK</sequence>
<dbReference type="InterPro" id="IPR002018">
    <property type="entry name" value="CarbesteraseB"/>
</dbReference>
<name>A0A9P4P6X3_9PLEO</name>
<evidence type="ECO:0000313" key="6">
    <source>
        <dbReference type="Proteomes" id="UP000799764"/>
    </source>
</evidence>
<keyword evidence="3" id="KW-0732">Signal</keyword>
<comment type="similarity">
    <text evidence="1 3">Belongs to the type-B carboxylesterase/lipase family.</text>
</comment>
<gene>
    <name evidence="5" type="ORF">P171DRAFT_526606</name>
</gene>
<dbReference type="Pfam" id="PF00135">
    <property type="entry name" value="COesterase"/>
    <property type="match status" value="1"/>
</dbReference>
<dbReference type="OrthoDB" id="408631at2759"/>
<keyword evidence="2 3" id="KW-0378">Hydrolase</keyword>
<dbReference type="InterPro" id="IPR019826">
    <property type="entry name" value="Carboxylesterase_B_AS"/>
</dbReference>
<dbReference type="PANTHER" id="PTHR43142:SF3">
    <property type="entry name" value="PUTATIVE (AFU_ORTHOLOGUE AFUA_3G09070)-RELATED"/>
    <property type="match status" value="1"/>
</dbReference>
<dbReference type="SUPFAM" id="SSF53474">
    <property type="entry name" value="alpha/beta-Hydrolases"/>
    <property type="match status" value="1"/>
</dbReference>
<keyword evidence="6" id="KW-1185">Reference proteome</keyword>
<organism evidence="5 6">
    <name type="scientific">Karstenula rhodostoma CBS 690.94</name>
    <dbReference type="NCBI Taxonomy" id="1392251"/>
    <lineage>
        <taxon>Eukaryota</taxon>
        <taxon>Fungi</taxon>
        <taxon>Dikarya</taxon>
        <taxon>Ascomycota</taxon>
        <taxon>Pezizomycotina</taxon>
        <taxon>Dothideomycetes</taxon>
        <taxon>Pleosporomycetidae</taxon>
        <taxon>Pleosporales</taxon>
        <taxon>Massarineae</taxon>
        <taxon>Didymosphaeriaceae</taxon>
        <taxon>Karstenula</taxon>
    </lineage>
</organism>
<dbReference type="EC" id="3.1.1.-" evidence="3"/>
<evidence type="ECO:0000256" key="2">
    <source>
        <dbReference type="ARBA" id="ARBA00022801"/>
    </source>
</evidence>
<evidence type="ECO:0000259" key="4">
    <source>
        <dbReference type="Pfam" id="PF00135"/>
    </source>
</evidence>
<dbReference type="InterPro" id="IPR016187">
    <property type="entry name" value="CTDL_fold"/>
</dbReference>
<proteinExistence type="inferred from homology"/>
<reference evidence="5" key="1">
    <citation type="journal article" date="2020" name="Stud. Mycol.">
        <title>101 Dothideomycetes genomes: a test case for predicting lifestyles and emergence of pathogens.</title>
        <authorList>
            <person name="Haridas S."/>
            <person name="Albert R."/>
            <person name="Binder M."/>
            <person name="Bloem J."/>
            <person name="Labutti K."/>
            <person name="Salamov A."/>
            <person name="Andreopoulos B."/>
            <person name="Baker S."/>
            <person name="Barry K."/>
            <person name="Bills G."/>
            <person name="Bluhm B."/>
            <person name="Cannon C."/>
            <person name="Castanera R."/>
            <person name="Culley D."/>
            <person name="Daum C."/>
            <person name="Ezra D."/>
            <person name="Gonzalez J."/>
            <person name="Henrissat B."/>
            <person name="Kuo A."/>
            <person name="Liang C."/>
            <person name="Lipzen A."/>
            <person name="Lutzoni F."/>
            <person name="Magnuson J."/>
            <person name="Mondo S."/>
            <person name="Nolan M."/>
            <person name="Ohm R."/>
            <person name="Pangilinan J."/>
            <person name="Park H.-J."/>
            <person name="Ramirez L."/>
            <person name="Alfaro M."/>
            <person name="Sun H."/>
            <person name="Tritt A."/>
            <person name="Yoshinaga Y."/>
            <person name="Zwiers L.-H."/>
            <person name="Turgeon B."/>
            <person name="Goodwin S."/>
            <person name="Spatafora J."/>
            <person name="Crous P."/>
            <person name="Grigoriev I."/>
        </authorList>
    </citation>
    <scope>NUCLEOTIDE SEQUENCE</scope>
    <source>
        <strain evidence="5">CBS 690.94</strain>
    </source>
</reference>
<feature type="domain" description="Carboxylesterase type B" evidence="4">
    <location>
        <begin position="156"/>
        <end position="643"/>
    </location>
</feature>
<dbReference type="PANTHER" id="PTHR43142">
    <property type="entry name" value="CARBOXYLIC ESTER HYDROLASE"/>
    <property type="match status" value="1"/>
</dbReference>
<dbReference type="GO" id="GO:0016787">
    <property type="term" value="F:hydrolase activity"/>
    <property type="evidence" value="ECO:0007669"/>
    <property type="project" value="UniProtKB-KW"/>
</dbReference>
<protein>
    <recommendedName>
        <fullName evidence="3">Carboxylic ester hydrolase</fullName>
        <ecNumber evidence="3">3.1.1.-</ecNumber>
    </recommendedName>
</protein>
<evidence type="ECO:0000256" key="3">
    <source>
        <dbReference type="RuleBase" id="RU361235"/>
    </source>
</evidence>
<dbReference type="AlphaFoldDB" id="A0A9P4P6X3"/>
<dbReference type="EMBL" id="MU001514">
    <property type="protein sequence ID" value="KAF2437823.1"/>
    <property type="molecule type" value="Genomic_DNA"/>
</dbReference>
<evidence type="ECO:0000313" key="5">
    <source>
        <dbReference type="EMBL" id="KAF2437823.1"/>
    </source>
</evidence>
<feature type="signal peptide" evidence="3">
    <location>
        <begin position="1"/>
        <end position="22"/>
    </location>
</feature>
<dbReference type="Proteomes" id="UP000799764">
    <property type="component" value="Unassembled WGS sequence"/>
</dbReference>